<organism evidence="4 5">
    <name type="scientific">Teladorsagia circumcincta</name>
    <name type="common">Brown stomach worm</name>
    <name type="synonym">Ostertagia circumcincta</name>
    <dbReference type="NCBI Taxonomy" id="45464"/>
    <lineage>
        <taxon>Eukaryota</taxon>
        <taxon>Metazoa</taxon>
        <taxon>Ecdysozoa</taxon>
        <taxon>Nematoda</taxon>
        <taxon>Chromadorea</taxon>
        <taxon>Rhabditida</taxon>
        <taxon>Rhabditina</taxon>
        <taxon>Rhabditomorpha</taxon>
        <taxon>Strongyloidea</taxon>
        <taxon>Trichostrongylidae</taxon>
        <taxon>Teladorsagia</taxon>
    </lineage>
</organism>
<feature type="region of interest" description="Disordered" evidence="2">
    <location>
        <begin position="267"/>
        <end position="306"/>
    </location>
</feature>
<reference evidence="4 5" key="1">
    <citation type="submission" date="2015-09" db="EMBL/GenBank/DDBJ databases">
        <title>Draft genome of the parasitic nematode Teladorsagia circumcincta isolate WARC Sus (inbred).</title>
        <authorList>
            <person name="Mitreva M."/>
        </authorList>
    </citation>
    <scope>NUCLEOTIDE SEQUENCE [LARGE SCALE GENOMIC DNA]</scope>
    <source>
        <strain evidence="4 5">S</strain>
    </source>
</reference>
<dbReference type="EMBL" id="KZ346664">
    <property type="protein sequence ID" value="PIO69415.1"/>
    <property type="molecule type" value="Genomic_DNA"/>
</dbReference>
<feature type="domain" description="Chitin-binding type-1" evidence="3">
    <location>
        <begin position="72"/>
        <end position="115"/>
    </location>
</feature>
<keyword evidence="5" id="KW-1185">Reference proteome</keyword>
<feature type="non-terminal residue" evidence="4">
    <location>
        <position position="1"/>
    </location>
</feature>
<dbReference type="AlphaFoldDB" id="A0A2G9UGP0"/>
<dbReference type="InterPro" id="IPR036861">
    <property type="entry name" value="Endochitinase-like_sf"/>
</dbReference>
<dbReference type="Gene3D" id="3.20.20.80">
    <property type="entry name" value="Glycosidases"/>
    <property type="match status" value="1"/>
</dbReference>
<protein>
    <recommendedName>
        <fullName evidence="3">Chitin-binding type-1 domain-containing protein</fullName>
    </recommendedName>
</protein>
<evidence type="ECO:0000256" key="2">
    <source>
        <dbReference type="SAM" id="MobiDB-lite"/>
    </source>
</evidence>
<evidence type="ECO:0000256" key="1">
    <source>
        <dbReference type="ARBA" id="ARBA00022669"/>
    </source>
</evidence>
<name>A0A2G9UGP0_TELCI</name>
<dbReference type="InterPro" id="IPR001579">
    <property type="entry name" value="Glyco_hydro_18_chit_AS"/>
</dbReference>
<dbReference type="SUPFAM" id="SSF57016">
    <property type="entry name" value="Plant lectins/antimicrobial peptides"/>
    <property type="match status" value="1"/>
</dbReference>
<dbReference type="Proteomes" id="UP000230423">
    <property type="component" value="Unassembled WGS sequence"/>
</dbReference>
<dbReference type="SMART" id="SM00270">
    <property type="entry name" value="ChtBD1"/>
    <property type="match status" value="2"/>
</dbReference>
<feature type="domain" description="Chitin-binding type-1" evidence="3">
    <location>
        <begin position="151"/>
        <end position="194"/>
    </location>
</feature>
<evidence type="ECO:0000313" key="4">
    <source>
        <dbReference type="EMBL" id="PIO69415.1"/>
    </source>
</evidence>
<dbReference type="CDD" id="cd10909">
    <property type="entry name" value="ChtBD1_GH18_2"/>
    <property type="match status" value="2"/>
</dbReference>
<proteinExistence type="predicted"/>
<dbReference type="Gene3D" id="3.30.60.10">
    <property type="entry name" value="Endochitinase-like"/>
    <property type="match status" value="1"/>
</dbReference>
<dbReference type="InterPro" id="IPR017853">
    <property type="entry name" value="GH"/>
</dbReference>
<evidence type="ECO:0000313" key="5">
    <source>
        <dbReference type="Proteomes" id="UP000230423"/>
    </source>
</evidence>
<gene>
    <name evidence="4" type="ORF">TELCIR_08755</name>
</gene>
<dbReference type="PROSITE" id="PS01095">
    <property type="entry name" value="GH18_1"/>
    <property type="match status" value="1"/>
</dbReference>
<dbReference type="SUPFAM" id="SSF51445">
    <property type="entry name" value="(Trans)glycosidases"/>
    <property type="match status" value="1"/>
</dbReference>
<keyword evidence="1" id="KW-0147">Chitin-binding</keyword>
<dbReference type="OrthoDB" id="10063355at2759"/>
<evidence type="ECO:0000259" key="3">
    <source>
        <dbReference type="SMART" id="SM00270"/>
    </source>
</evidence>
<dbReference type="GO" id="GO:0005975">
    <property type="term" value="P:carbohydrate metabolic process"/>
    <property type="evidence" value="ECO:0007669"/>
    <property type="project" value="InterPro"/>
</dbReference>
<dbReference type="GO" id="GO:0004553">
    <property type="term" value="F:hydrolase activity, hydrolyzing O-glycosyl compounds"/>
    <property type="evidence" value="ECO:0007669"/>
    <property type="project" value="InterPro"/>
</dbReference>
<dbReference type="InterPro" id="IPR001002">
    <property type="entry name" value="Chitin-bd_1"/>
</dbReference>
<dbReference type="GO" id="GO:0008061">
    <property type="term" value="F:chitin binding"/>
    <property type="evidence" value="ECO:0007669"/>
    <property type="project" value="UniProtKB-KW"/>
</dbReference>
<accession>A0A2G9UGP0</accession>
<sequence length="306" mass="33750">TILINSIIEVILKYGFDGVDLDWEYPVTGGSVEGTPGDLCERKADKEMAYKCSPIDEQRWWTYDDGEELAGMCGKSAPLYNGYYPVCDPDDPGHACCGKFGYCGSGTEFCGCPECVDYAADPILILKEPIKPSQSKITWYTSDAPDGKRGRCGPQTPPLDGIPASCNPDDEKAHCCSNGGYCGNTKEHCECVGCVDFSKSRNFTYKPIEWWTYAENPANADVVQMQNVFRLERLQNVMALGKHIVAVGRGIADEAVWYVVESQSSEDERNQMKMGRSVSREKSSETGTSTVEVKEVKQVPSDQMVT</sequence>